<gene>
    <name evidence="1" type="ORF">DFP97_11810</name>
</gene>
<dbReference type="OrthoDB" id="2607133at2"/>
<sequence>MVAHRYANWQVKERMCYKWGDELKYIFNGWGMVKDCDRILFHFSGERGEKNDFYTYHEELTKISGEEYFRSKYRGAYKSISAIYKETITDTSYDSSGNIYVCFYQDGVIKKFNLHGVLTHAYEDNYDTIYDIEIQSQSIWLAYPTAHTIKRYSLDSFTEQVSLGDRFDESIFSFPESIAFYDHSLYVCDMGNCRIRKVDVSNLQITDYRTFDEPVWEYIRTTNKEYVRLESGIYVL</sequence>
<dbReference type="SUPFAM" id="SSF63829">
    <property type="entry name" value="Calcium-dependent phosphotriesterase"/>
    <property type="match status" value="1"/>
</dbReference>
<accession>A0A368VKF8</accession>
<evidence type="ECO:0000313" key="1">
    <source>
        <dbReference type="EMBL" id="RCW42181.1"/>
    </source>
</evidence>
<dbReference type="InterPro" id="IPR011042">
    <property type="entry name" value="6-blade_b-propeller_TolB-like"/>
</dbReference>
<protein>
    <submittedName>
        <fullName evidence="1">Uncharacterized protein</fullName>
    </submittedName>
</protein>
<dbReference type="Proteomes" id="UP000252415">
    <property type="component" value="Unassembled WGS sequence"/>
</dbReference>
<keyword evidence="2" id="KW-1185">Reference proteome</keyword>
<reference evidence="1 2" key="1">
    <citation type="submission" date="2018-07" db="EMBL/GenBank/DDBJ databases">
        <title>Genomic Encyclopedia of Type Strains, Phase III (KMG-III): the genomes of soil and plant-associated and newly described type strains.</title>
        <authorList>
            <person name="Whitman W."/>
        </authorList>
    </citation>
    <scope>NUCLEOTIDE SEQUENCE [LARGE SCALE GENOMIC DNA]</scope>
    <source>
        <strain evidence="1 2">CECT 7506</strain>
    </source>
</reference>
<dbReference type="AlphaFoldDB" id="A0A368VKF8"/>
<name>A0A368VKF8_9BACL</name>
<proteinExistence type="predicted"/>
<dbReference type="EMBL" id="QPJD01000018">
    <property type="protein sequence ID" value="RCW42181.1"/>
    <property type="molecule type" value="Genomic_DNA"/>
</dbReference>
<comment type="caution">
    <text evidence="1">The sequence shown here is derived from an EMBL/GenBank/DDBJ whole genome shotgun (WGS) entry which is preliminary data.</text>
</comment>
<organism evidence="1 2">
    <name type="scientific">Paenibacillus prosopidis</name>
    <dbReference type="NCBI Taxonomy" id="630520"/>
    <lineage>
        <taxon>Bacteria</taxon>
        <taxon>Bacillati</taxon>
        <taxon>Bacillota</taxon>
        <taxon>Bacilli</taxon>
        <taxon>Bacillales</taxon>
        <taxon>Paenibacillaceae</taxon>
        <taxon>Paenibacillus</taxon>
    </lineage>
</organism>
<evidence type="ECO:0000313" key="2">
    <source>
        <dbReference type="Proteomes" id="UP000252415"/>
    </source>
</evidence>
<dbReference type="Gene3D" id="2.120.10.30">
    <property type="entry name" value="TolB, C-terminal domain"/>
    <property type="match status" value="1"/>
</dbReference>
<dbReference type="RefSeq" id="WP_147275089.1">
    <property type="nucleotide sequence ID" value="NZ_QPJD01000018.1"/>
</dbReference>